<dbReference type="Gene3D" id="3.90.180.10">
    <property type="entry name" value="Medium-chain alcohol dehydrogenases, catalytic domain"/>
    <property type="match status" value="1"/>
</dbReference>
<dbReference type="SMART" id="SM00829">
    <property type="entry name" value="PKS_ER"/>
    <property type="match status" value="1"/>
</dbReference>
<dbReference type="InterPro" id="IPR013154">
    <property type="entry name" value="ADH-like_N"/>
</dbReference>
<comment type="caution">
    <text evidence="3">The sequence shown here is derived from an EMBL/GenBank/DDBJ whole genome shotgun (WGS) entry which is preliminary data.</text>
</comment>
<dbReference type="KEGG" id="ssck:SPSK_02539"/>
<dbReference type="OrthoDB" id="3509362at2759"/>
<dbReference type="InterPro" id="IPR020843">
    <property type="entry name" value="ER"/>
</dbReference>
<dbReference type="RefSeq" id="XP_016589187.1">
    <property type="nucleotide sequence ID" value="XM_016729408.1"/>
</dbReference>
<dbReference type="InterPro" id="IPR036291">
    <property type="entry name" value="NAD(P)-bd_dom_sf"/>
</dbReference>
<evidence type="ECO:0000313" key="3">
    <source>
        <dbReference type="EMBL" id="KJR86511.1"/>
    </source>
</evidence>
<dbReference type="CDD" id="cd08267">
    <property type="entry name" value="MDR1"/>
    <property type="match status" value="1"/>
</dbReference>
<dbReference type="VEuPathDB" id="FungiDB:SPSK_02539"/>
<evidence type="ECO:0000313" key="4">
    <source>
        <dbReference type="Proteomes" id="UP000033710"/>
    </source>
</evidence>
<sequence length="437" mass="45151">MSNAAVVGFVTTAIALLVAYLYLCSPLAVRHRNTTSAVRMKSWVVVKNSDKPSEALSFKDDGTVTDEDTLPRPKGSDILIRVSHAGLNPADLAFMMNIPSWVPFRRQPTPAIDFAGTIVAMGPAASKVRCHVRAGQPPLAVGARVAGCLTVPYVATGHGGLTEYLTVPASMVARQPASLKGPDSDSSSAAAVGLLGCAGQTACLCATDSLARAAVAAAAAAGRPPRVLINGASGGVGSLLIQIHKAKAQAPSSRGPAHVPAHVTAVCSGRNTAFVRGLGADATVDYTQHVSLPAFLAAEFGSADAQFDLIYDCVGDQALYLQSPAYLRPKTGALLCIVAGAVGVPTVVRNRLLPAALGGTPRAYRMLGLFPSGDLARQVARMVEDGIIAQMPIDSVWPMTDVVGAYEKLMTKRARGKIVIQVGSKAKGATLPAAVKT</sequence>
<proteinExistence type="predicted"/>
<dbReference type="Pfam" id="PF08240">
    <property type="entry name" value="ADH_N"/>
    <property type="match status" value="1"/>
</dbReference>
<dbReference type="SUPFAM" id="SSF51735">
    <property type="entry name" value="NAD(P)-binding Rossmann-fold domains"/>
    <property type="match status" value="1"/>
</dbReference>
<dbReference type="Gene3D" id="3.40.50.720">
    <property type="entry name" value="NAD(P)-binding Rossmann-like Domain"/>
    <property type="match status" value="1"/>
</dbReference>
<keyword evidence="1" id="KW-1133">Transmembrane helix</keyword>
<protein>
    <recommendedName>
        <fullName evidence="2">Enoyl reductase (ER) domain-containing protein</fullName>
    </recommendedName>
</protein>
<dbReference type="InterPro" id="IPR011032">
    <property type="entry name" value="GroES-like_sf"/>
</dbReference>
<dbReference type="Pfam" id="PF13602">
    <property type="entry name" value="ADH_zinc_N_2"/>
    <property type="match status" value="1"/>
</dbReference>
<evidence type="ECO:0000259" key="2">
    <source>
        <dbReference type="SMART" id="SM00829"/>
    </source>
</evidence>
<dbReference type="GeneID" id="27664685"/>
<dbReference type="PANTHER" id="PTHR44013:SF1">
    <property type="entry name" value="ZINC-TYPE ALCOHOL DEHYDROGENASE-LIKE PROTEIN C16A3.02C"/>
    <property type="match status" value="1"/>
</dbReference>
<feature type="domain" description="Enoyl reductase (ER)" evidence="2">
    <location>
        <begin position="62"/>
        <end position="420"/>
    </location>
</feature>
<name>A0A0F2MED1_SPOSC</name>
<keyword evidence="1" id="KW-0812">Transmembrane</keyword>
<organism evidence="3 4">
    <name type="scientific">Sporothrix schenckii 1099-18</name>
    <dbReference type="NCBI Taxonomy" id="1397361"/>
    <lineage>
        <taxon>Eukaryota</taxon>
        <taxon>Fungi</taxon>
        <taxon>Dikarya</taxon>
        <taxon>Ascomycota</taxon>
        <taxon>Pezizomycotina</taxon>
        <taxon>Sordariomycetes</taxon>
        <taxon>Sordariomycetidae</taxon>
        <taxon>Ophiostomatales</taxon>
        <taxon>Ophiostomataceae</taxon>
        <taxon>Sporothrix</taxon>
    </lineage>
</organism>
<keyword evidence="1" id="KW-0472">Membrane</keyword>
<dbReference type="GO" id="GO:0016491">
    <property type="term" value="F:oxidoreductase activity"/>
    <property type="evidence" value="ECO:0007669"/>
    <property type="project" value="InterPro"/>
</dbReference>
<reference evidence="3 4" key="1">
    <citation type="journal article" date="2014" name="BMC Genomics">
        <title>Comparative genomics of the major fungal agents of human and animal Sporotrichosis: Sporothrix schenckii and Sporothrix brasiliensis.</title>
        <authorList>
            <person name="Teixeira M.M."/>
            <person name="de Almeida L.G."/>
            <person name="Kubitschek-Barreira P."/>
            <person name="Alves F.L."/>
            <person name="Kioshima E.S."/>
            <person name="Abadio A.K."/>
            <person name="Fernandes L."/>
            <person name="Derengowski L.S."/>
            <person name="Ferreira K.S."/>
            <person name="Souza R.C."/>
            <person name="Ruiz J.C."/>
            <person name="de Andrade N.C."/>
            <person name="Paes H.C."/>
            <person name="Nicola A.M."/>
            <person name="Albuquerque P."/>
            <person name="Gerber A.L."/>
            <person name="Martins V.P."/>
            <person name="Peconick L.D."/>
            <person name="Neto A.V."/>
            <person name="Chaucanez C.B."/>
            <person name="Silva P.A."/>
            <person name="Cunha O.L."/>
            <person name="de Oliveira F.F."/>
            <person name="dos Santos T.C."/>
            <person name="Barros A.L."/>
            <person name="Soares M.A."/>
            <person name="de Oliveira L.M."/>
            <person name="Marini M.M."/>
            <person name="Villalobos-Duno H."/>
            <person name="Cunha M.M."/>
            <person name="de Hoog S."/>
            <person name="da Silveira J.F."/>
            <person name="Henrissat B."/>
            <person name="Nino-Vega G.A."/>
            <person name="Cisalpino P.S."/>
            <person name="Mora-Montes H.M."/>
            <person name="Almeida S.R."/>
            <person name="Stajich J.E."/>
            <person name="Lopes-Bezerra L.M."/>
            <person name="Vasconcelos A.T."/>
            <person name="Felipe M.S."/>
        </authorList>
    </citation>
    <scope>NUCLEOTIDE SEQUENCE [LARGE SCALE GENOMIC DNA]</scope>
    <source>
        <strain evidence="3 4">1099-18</strain>
    </source>
</reference>
<dbReference type="EMBL" id="AXCR01000006">
    <property type="protein sequence ID" value="KJR86511.1"/>
    <property type="molecule type" value="Genomic_DNA"/>
</dbReference>
<reference evidence="3 4" key="2">
    <citation type="journal article" date="2015" name="Eukaryot. Cell">
        <title>Asexual propagation of a virulent clone complex in a human and feline outbreak of sporotrichosis.</title>
        <authorList>
            <person name="Teixeira Mde M."/>
            <person name="Rodrigues A.M."/>
            <person name="Tsui C.K."/>
            <person name="de Almeida L.G."/>
            <person name="Van Diepeningen A.D."/>
            <person name="van den Ende B.G."/>
            <person name="Fernandes G.F."/>
            <person name="Kano R."/>
            <person name="Hamelin R.C."/>
            <person name="Lopes-Bezerra L.M."/>
            <person name="Vasconcelos A.T."/>
            <person name="de Hoog S."/>
            <person name="de Camargo Z.P."/>
            <person name="Felipe M.S."/>
        </authorList>
    </citation>
    <scope>NUCLEOTIDE SEQUENCE [LARGE SCALE GENOMIC DNA]</scope>
    <source>
        <strain evidence="3 4">1099-18</strain>
    </source>
</reference>
<dbReference type="SUPFAM" id="SSF50129">
    <property type="entry name" value="GroES-like"/>
    <property type="match status" value="1"/>
</dbReference>
<dbReference type="Proteomes" id="UP000033710">
    <property type="component" value="Unassembled WGS sequence"/>
</dbReference>
<gene>
    <name evidence="3" type="ORF">SPSK_02539</name>
</gene>
<dbReference type="InterPro" id="IPR052733">
    <property type="entry name" value="Chloroplast_QOR"/>
</dbReference>
<feature type="transmembrane region" description="Helical" evidence="1">
    <location>
        <begin position="6"/>
        <end position="23"/>
    </location>
</feature>
<accession>A0A0F2MED1</accession>
<dbReference type="PANTHER" id="PTHR44013">
    <property type="entry name" value="ZINC-TYPE ALCOHOL DEHYDROGENASE-LIKE PROTEIN C16A3.02C"/>
    <property type="match status" value="1"/>
</dbReference>
<dbReference type="AlphaFoldDB" id="A0A0F2MED1"/>
<evidence type="ECO:0000256" key="1">
    <source>
        <dbReference type="SAM" id="Phobius"/>
    </source>
</evidence>